<dbReference type="Proteomes" id="UP001607303">
    <property type="component" value="Unassembled WGS sequence"/>
</dbReference>
<dbReference type="AlphaFoldDB" id="A0ABD2B3W3"/>
<evidence type="ECO:0000313" key="1">
    <source>
        <dbReference type="EMBL" id="KAL2727390.1"/>
    </source>
</evidence>
<gene>
    <name evidence="1" type="ORF">V1477_016666</name>
</gene>
<accession>A0ABD2B3W3</accession>
<organism evidence="1 2">
    <name type="scientific">Vespula maculifrons</name>
    <name type="common">Eastern yellow jacket</name>
    <name type="synonym">Wasp</name>
    <dbReference type="NCBI Taxonomy" id="7453"/>
    <lineage>
        <taxon>Eukaryota</taxon>
        <taxon>Metazoa</taxon>
        <taxon>Ecdysozoa</taxon>
        <taxon>Arthropoda</taxon>
        <taxon>Hexapoda</taxon>
        <taxon>Insecta</taxon>
        <taxon>Pterygota</taxon>
        <taxon>Neoptera</taxon>
        <taxon>Endopterygota</taxon>
        <taxon>Hymenoptera</taxon>
        <taxon>Apocrita</taxon>
        <taxon>Aculeata</taxon>
        <taxon>Vespoidea</taxon>
        <taxon>Vespidae</taxon>
        <taxon>Vespinae</taxon>
        <taxon>Vespula</taxon>
    </lineage>
</organism>
<proteinExistence type="predicted"/>
<reference evidence="1 2" key="1">
    <citation type="journal article" date="2024" name="Ann. Entomol. Soc. Am.">
        <title>Genomic analyses of the southern and eastern yellowjacket wasps (Hymenoptera: Vespidae) reveal evolutionary signatures of social life.</title>
        <authorList>
            <person name="Catto M.A."/>
            <person name="Caine P.B."/>
            <person name="Orr S.E."/>
            <person name="Hunt B.G."/>
            <person name="Goodisman M.A.D."/>
        </authorList>
    </citation>
    <scope>NUCLEOTIDE SEQUENCE [LARGE SCALE GENOMIC DNA]</scope>
    <source>
        <strain evidence="1">232</strain>
        <tissue evidence="1">Head and thorax</tissue>
    </source>
</reference>
<dbReference type="EMBL" id="JAYRBN010000100">
    <property type="protein sequence ID" value="KAL2727390.1"/>
    <property type="molecule type" value="Genomic_DNA"/>
</dbReference>
<keyword evidence="2" id="KW-1185">Reference proteome</keyword>
<protein>
    <submittedName>
        <fullName evidence="1">Uncharacterized protein</fullName>
    </submittedName>
</protein>
<evidence type="ECO:0000313" key="2">
    <source>
        <dbReference type="Proteomes" id="UP001607303"/>
    </source>
</evidence>
<comment type="caution">
    <text evidence="1">The sequence shown here is derived from an EMBL/GenBank/DDBJ whole genome shotgun (WGS) entry which is preliminary data.</text>
</comment>
<sequence>MIFHNGGVTKKLELGSTKKEKLSKTEQSDKTGHYTRLPYTKQMCVIDYNFNIAVDKTDMDLKSIVLEYKTKYCSALQTDNFEWHYKRLEKLISEIKSKSKEHYY</sequence>
<name>A0ABD2B3W3_VESMC</name>